<name>A0A498MUV9_LABRO</name>
<accession>A0A498MUV9</accession>
<reference evidence="1 2" key="1">
    <citation type="submission" date="2018-03" db="EMBL/GenBank/DDBJ databases">
        <title>Draft genome sequence of Rohu Carp (Labeo rohita).</title>
        <authorList>
            <person name="Das P."/>
            <person name="Kushwaha B."/>
            <person name="Joshi C.G."/>
            <person name="Kumar D."/>
            <person name="Nagpure N.S."/>
            <person name="Sahoo L."/>
            <person name="Das S.P."/>
            <person name="Bit A."/>
            <person name="Patnaik S."/>
            <person name="Meher P.K."/>
            <person name="Jayasankar P."/>
            <person name="Koringa P.G."/>
            <person name="Patel N.V."/>
            <person name="Hinsu A.T."/>
            <person name="Kumar R."/>
            <person name="Pandey M."/>
            <person name="Agarwal S."/>
            <person name="Srivastava S."/>
            <person name="Singh M."/>
            <person name="Iquebal M.A."/>
            <person name="Jaiswal S."/>
            <person name="Angadi U.B."/>
            <person name="Kumar N."/>
            <person name="Raza M."/>
            <person name="Shah T.M."/>
            <person name="Rai A."/>
            <person name="Jena J.K."/>
        </authorList>
    </citation>
    <scope>NUCLEOTIDE SEQUENCE [LARGE SCALE GENOMIC DNA]</scope>
    <source>
        <strain evidence="1">DASCIFA01</strain>
        <tissue evidence="1">Testis</tissue>
    </source>
</reference>
<dbReference type="Proteomes" id="UP000290572">
    <property type="component" value="Unassembled WGS sequence"/>
</dbReference>
<dbReference type="AlphaFoldDB" id="A0A498MUV9"/>
<gene>
    <name evidence="1" type="ORF">ROHU_024995</name>
</gene>
<evidence type="ECO:0000313" key="2">
    <source>
        <dbReference type="Proteomes" id="UP000290572"/>
    </source>
</evidence>
<comment type="caution">
    <text evidence="1">The sequence shown here is derived from an EMBL/GenBank/DDBJ whole genome shotgun (WGS) entry which is preliminary data.</text>
</comment>
<sequence>MSCEPSVSLPYSLRIMSSSIISRTTITVMARREACVHAHRESPHISVLVDATHTESRESLSWIVANANGLRFKAFGIRLMKCNEETRNNE</sequence>
<evidence type="ECO:0000313" key="1">
    <source>
        <dbReference type="EMBL" id="RXN20445.1"/>
    </source>
</evidence>
<organism evidence="1 2">
    <name type="scientific">Labeo rohita</name>
    <name type="common">Indian major carp</name>
    <name type="synonym">Cyprinus rohita</name>
    <dbReference type="NCBI Taxonomy" id="84645"/>
    <lineage>
        <taxon>Eukaryota</taxon>
        <taxon>Metazoa</taxon>
        <taxon>Chordata</taxon>
        <taxon>Craniata</taxon>
        <taxon>Vertebrata</taxon>
        <taxon>Euteleostomi</taxon>
        <taxon>Actinopterygii</taxon>
        <taxon>Neopterygii</taxon>
        <taxon>Teleostei</taxon>
        <taxon>Ostariophysi</taxon>
        <taxon>Cypriniformes</taxon>
        <taxon>Cyprinidae</taxon>
        <taxon>Labeoninae</taxon>
        <taxon>Labeonini</taxon>
        <taxon>Labeo</taxon>
    </lineage>
</organism>
<proteinExistence type="predicted"/>
<dbReference type="EMBL" id="QBIY01012644">
    <property type="protein sequence ID" value="RXN20445.1"/>
    <property type="molecule type" value="Genomic_DNA"/>
</dbReference>
<keyword evidence="2" id="KW-1185">Reference proteome</keyword>
<protein>
    <submittedName>
        <fullName evidence="1">Uncharacterized protein</fullName>
    </submittedName>
</protein>